<feature type="compositionally biased region" description="Pro residues" evidence="1">
    <location>
        <begin position="15"/>
        <end position="33"/>
    </location>
</feature>
<sequence length="131" mass="14171">MPTSEREPELDAKPEPGPYSGPYAEPAPVPVPLPHRKRADRFARPAHPGWSRPRAAPLVTPVAAQVLALGDNTVQARQRGAGGAGPDVKYVARDAYWAPIRAFRTEALRRAAHFDSPETTRTSECDGMHAG</sequence>
<keyword evidence="2" id="KW-0449">Lipoprotein</keyword>
<keyword evidence="3" id="KW-1185">Reference proteome</keyword>
<name>A0A0P4RGI9_9ACTN</name>
<feature type="compositionally biased region" description="Basic and acidic residues" evidence="1">
    <location>
        <begin position="1"/>
        <end position="14"/>
    </location>
</feature>
<reference evidence="2 3" key="2">
    <citation type="journal article" date="2015" name="Stand. Genomic Sci.">
        <title>Draft genome sequence of marine-derived Streptomyces sp. TP-A0598, a producer of anti-MRSA antibiotic lydicamycins.</title>
        <authorList>
            <person name="Komaki H."/>
            <person name="Ichikawa N."/>
            <person name="Hosoyama A."/>
            <person name="Fujita N."/>
            <person name="Igarashi Y."/>
        </authorList>
    </citation>
    <scope>NUCLEOTIDE SEQUENCE [LARGE SCALE GENOMIC DNA]</scope>
    <source>
        <strain evidence="2 3">NBRC 110027</strain>
    </source>
</reference>
<evidence type="ECO:0000313" key="3">
    <source>
        <dbReference type="Proteomes" id="UP000048965"/>
    </source>
</evidence>
<dbReference type="EMBL" id="BBNO01000010">
    <property type="protein sequence ID" value="GAO12342.1"/>
    <property type="molecule type" value="Genomic_DNA"/>
</dbReference>
<evidence type="ECO:0000256" key="1">
    <source>
        <dbReference type="SAM" id="MobiDB-lite"/>
    </source>
</evidence>
<evidence type="ECO:0000313" key="2">
    <source>
        <dbReference type="EMBL" id="GAO12342.1"/>
    </source>
</evidence>
<comment type="caution">
    <text evidence="2">The sequence shown here is derived from an EMBL/GenBank/DDBJ whole genome shotgun (WGS) entry which is preliminary data.</text>
</comment>
<proteinExistence type="predicted"/>
<reference evidence="3" key="1">
    <citation type="submission" date="2014-09" db="EMBL/GenBank/DDBJ databases">
        <title>Whole genome shotgun sequence of Streptomyces sp. NBRC 110027.</title>
        <authorList>
            <person name="Komaki H."/>
            <person name="Ichikawa N."/>
            <person name="Katano-Makiyama Y."/>
            <person name="Hosoyama A."/>
            <person name="Hashimoto M."/>
            <person name="Uohara A."/>
            <person name="Kitahashi Y."/>
            <person name="Ohji S."/>
            <person name="Kimura A."/>
            <person name="Yamazoe A."/>
            <person name="Igarashi Y."/>
            <person name="Fujita N."/>
        </authorList>
    </citation>
    <scope>NUCLEOTIDE SEQUENCE [LARGE SCALE GENOMIC DNA]</scope>
    <source>
        <strain evidence="3">NBRC 110027</strain>
    </source>
</reference>
<feature type="region of interest" description="Disordered" evidence="1">
    <location>
        <begin position="1"/>
        <end position="34"/>
    </location>
</feature>
<protein>
    <submittedName>
        <fullName evidence="2">Peptidoglycan-associated lipoprotein</fullName>
    </submittedName>
</protein>
<gene>
    <name evidence="2" type="ORF">TPA0598_10_03120</name>
</gene>
<accession>A0A0P4RGI9</accession>
<organism evidence="2 3">
    <name type="scientific">Streptomyces lydicamycinicus</name>
    <dbReference type="NCBI Taxonomy" id="1546107"/>
    <lineage>
        <taxon>Bacteria</taxon>
        <taxon>Bacillati</taxon>
        <taxon>Actinomycetota</taxon>
        <taxon>Actinomycetes</taxon>
        <taxon>Kitasatosporales</taxon>
        <taxon>Streptomycetaceae</taxon>
        <taxon>Streptomyces</taxon>
    </lineage>
</organism>
<dbReference type="AlphaFoldDB" id="A0A0P4RGI9"/>
<dbReference type="Proteomes" id="UP000048965">
    <property type="component" value="Unassembled WGS sequence"/>
</dbReference>